<proteinExistence type="predicted"/>
<organism evidence="1">
    <name type="scientific">marine metagenome</name>
    <dbReference type="NCBI Taxonomy" id="408172"/>
    <lineage>
        <taxon>unclassified sequences</taxon>
        <taxon>metagenomes</taxon>
        <taxon>ecological metagenomes</taxon>
    </lineage>
</organism>
<dbReference type="EMBL" id="UINC01116672">
    <property type="protein sequence ID" value="SVC88567.1"/>
    <property type="molecule type" value="Genomic_DNA"/>
</dbReference>
<protein>
    <recommendedName>
        <fullName evidence="2">Glycosyl transferase family 1 domain-containing protein</fullName>
    </recommendedName>
</protein>
<name>A0A382QUD6_9ZZZZ</name>
<evidence type="ECO:0000313" key="1">
    <source>
        <dbReference type="EMBL" id="SVC88567.1"/>
    </source>
</evidence>
<feature type="non-terminal residue" evidence="1">
    <location>
        <position position="1"/>
    </location>
</feature>
<gene>
    <name evidence="1" type="ORF">METZ01_LOCUS341421</name>
</gene>
<accession>A0A382QUD6</accession>
<reference evidence="1" key="1">
    <citation type="submission" date="2018-05" db="EMBL/GenBank/DDBJ databases">
        <authorList>
            <person name="Lanie J.A."/>
            <person name="Ng W.-L."/>
            <person name="Kazmierczak K.M."/>
            <person name="Andrzejewski T.M."/>
            <person name="Davidsen T.M."/>
            <person name="Wayne K.J."/>
            <person name="Tettelin H."/>
            <person name="Glass J.I."/>
            <person name="Rusch D."/>
            <person name="Podicherti R."/>
            <person name="Tsui H.-C.T."/>
            <person name="Winkler M.E."/>
        </authorList>
    </citation>
    <scope>NUCLEOTIDE SEQUENCE</scope>
</reference>
<evidence type="ECO:0008006" key="2">
    <source>
        <dbReference type="Google" id="ProtNLM"/>
    </source>
</evidence>
<sequence length="52" mass="6282">DPNLEHYLPGVEFYLNNEDARKPIIECAYKIAKNHTYRDRCNLMIKYFNESM</sequence>
<dbReference type="AlphaFoldDB" id="A0A382QUD6"/>